<protein>
    <submittedName>
        <fullName evidence="1">Uncharacterized protein</fullName>
    </submittedName>
</protein>
<organism evidence="1 2">
    <name type="scientific">Parendozoicomonas haliclonae</name>
    <dbReference type="NCBI Taxonomy" id="1960125"/>
    <lineage>
        <taxon>Bacteria</taxon>
        <taxon>Pseudomonadati</taxon>
        <taxon>Pseudomonadota</taxon>
        <taxon>Gammaproteobacteria</taxon>
        <taxon>Oceanospirillales</taxon>
        <taxon>Endozoicomonadaceae</taxon>
        <taxon>Parendozoicomonas</taxon>
    </lineage>
</organism>
<accession>A0A1X7AJ17</accession>
<reference evidence="1 2" key="1">
    <citation type="submission" date="2017-03" db="EMBL/GenBank/DDBJ databases">
        <authorList>
            <person name="Afonso C.L."/>
            <person name="Miller P.J."/>
            <person name="Scott M.A."/>
            <person name="Spackman E."/>
            <person name="Goraichik I."/>
            <person name="Dimitrov K.M."/>
            <person name="Suarez D.L."/>
            <person name="Swayne D.E."/>
        </authorList>
    </citation>
    <scope>NUCLEOTIDE SEQUENCE [LARGE SCALE GENOMIC DNA]</scope>
    <source>
        <strain evidence="1">SB41UT1</strain>
    </source>
</reference>
<dbReference type="AlphaFoldDB" id="A0A1X7AJ17"/>
<dbReference type="Proteomes" id="UP000196573">
    <property type="component" value="Unassembled WGS sequence"/>
</dbReference>
<evidence type="ECO:0000313" key="2">
    <source>
        <dbReference type="Proteomes" id="UP000196573"/>
    </source>
</evidence>
<evidence type="ECO:0000313" key="1">
    <source>
        <dbReference type="EMBL" id="SMA45134.1"/>
    </source>
</evidence>
<name>A0A1X7AJ17_9GAMM</name>
<sequence length="73" mass="8209">MATVKLDVVEGPRSWDLRQWFKGEEMYYLNLGLQKIDRQAAARRKSWRVIEGGKAGGAIATSANGLGQLVWLF</sequence>
<dbReference type="RefSeq" id="WP_087109129.1">
    <property type="nucleotide sequence ID" value="NZ_CBCSCN010000002.1"/>
</dbReference>
<gene>
    <name evidence="1" type="ORF">EHSB41UT_01851</name>
</gene>
<keyword evidence="2" id="KW-1185">Reference proteome</keyword>
<proteinExistence type="predicted"/>
<dbReference type="EMBL" id="FWPT01000004">
    <property type="protein sequence ID" value="SMA45134.1"/>
    <property type="molecule type" value="Genomic_DNA"/>
</dbReference>